<organism evidence="2 3">
    <name type="scientific">Pendulispora rubella</name>
    <dbReference type="NCBI Taxonomy" id="2741070"/>
    <lineage>
        <taxon>Bacteria</taxon>
        <taxon>Pseudomonadati</taxon>
        <taxon>Myxococcota</taxon>
        <taxon>Myxococcia</taxon>
        <taxon>Myxococcales</taxon>
        <taxon>Sorangiineae</taxon>
        <taxon>Pendulisporaceae</taxon>
        <taxon>Pendulispora</taxon>
    </lineage>
</organism>
<dbReference type="RefSeq" id="WP_394838254.1">
    <property type="nucleotide sequence ID" value="NZ_CP089929.1"/>
</dbReference>
<name>A0ABZ2LCU5_9BACT</name>
<dbReference type="InterPro" id="IPR050993">
    <property type="entry name" value="Isochorismatase_domain"/>
</dbReference>
<dbReference type="EMBL" id="CP089983">
    <property type="protein sequence ID" value="WXB08582.1"/>
    <property type="molecule type" value="Genomic_DNA"/>
</dbReference>
<evidence type="ECO:0000313" key="2">
    <source>
        <dbReference type="EMBL" id="WXB08582.1"/>
    </source>
</evidence>
<dbReference type="SUPFAM" id="SSF52499">
    <property type="entry name" value="Isochorismatase-like hydrolases"/>
    <property type="match status" value="1"/>
</dbReference>
<dbReference type="PANTHER" id="PTHR14119:SF3">
    <property type="entry name" value="ISOCHORISMATASE DOMAIN-CONTAINING PROTEIN 2"/>
    <property type="match status" value="1"/>
</dbReference>
<proteinExistence type="predicted"/>
<evidence type="ECO:0000259" key="1">
    <source>
        <dbReference type="Pfam" id="PF00857"/>
    </source>
</evidence>
<dbReference type="PANTHER" id="PTHR14119">
    <property type="entry name" value="HYDROLASE"/>
    <property type="match status" value="1"/>
</dbReference>
<dbReference type="Gene3D" id="3.40.50.850">
    <property type="entry name" value="Isochorismatase-like"/>
    <property type="match status" value="1"/>
</dbReference>
<protein>
    <submittedName>
        <fullName evidence="2">Isochorismatase family protein</fullName>
    </submittedName>
</protein>
<reference evidence="2" key="1">
    <citation type="submission" date="2021-12" db="EMBL/GenBank/DDBJ databases">
        <title>Discovery of the Pendulisporaceae a myxobacterial family with distinct sporulation behavior and unique specialized metabolism.</title>
        <authorList>
            <person name="Garcia R."/>
            <person name="Popoff A."/>
            <person name="Bader C.D."/>
            <person name="Loehr J."/>
            <person name="Walesch S."/>
            <person name="Walt C."/>
            <person name="Boldt J."/>
            <person name="Bunk B."/>
            <person name="Haeckl F.J.F.P.J."/>
            <person name="Gunesch A.P."/>
            <person name="Birkelbach J."/>
            <person name="Nuebel U."/>
            <person name="Pietschmann T."/>
            <person name="Bach T."/>
            <person name="Mueller R."/>
        </authorList>
    </citation>
    <scope>NUCLEOTIDE SEQUENCE</scope>
    <source>
        <strain evidence="2">MSr11367</strain>
    </source>
</reference>
<evidence type="ECO:0000313" key="3">
    <source>
        <dbReference type="Proteomes" id="UP001374803"/>
    </source>
</evidence>
<dbReference type="Pfam" id="PF00857">
    <property type="entry name" value="Isochorismatase"/>
    <property type="match status" value="1"/>
</dbReference>
<feature type="domain" description="Isochorismatase-like" evidence="1">
    <location>
        <begin position="9"/>
        <end position="162"/>
    </location>
</feature>
<accession>A0ABZ2LCU5</accession>
<sequence>MDRLTADSSVLVVVDVQERLAAAMPEDTMARLVQNAGILLEAASRLRIPVLVSEQYKKGLGPTVSPLRERLEGMGVAPIEKIDFDACAEPAFARALTGTHARQAVVLGMEAHICVFQTARELSRRGYTTYVVEDAVASRREENRTAGLSLIARAGAIPTVTEAVAFDWLGRAGSEDFKAISRLVK</sequence>
<dbReference type="InterPro" id="IPR036380">
    <property type="entry name" value="Isochorismatase-like_sf"/>
</dbReference>
<dbReference type="Proteomes" id="UP001374803">
    <property type="component" value="Chromosome"/>
</dbReference>
<dbReference type="InterPro" id="IPR000868">
    <property type="entry name" value="Isochorismatase-like_dom"/>
</dbReference>
<gene>
    <name evidence="2" type="ORF">LVJ94_15220</name>
</gene>
<keyword evidence="3" id="KW-1185">Reference proteome</keyword>